<dbReference type="SUPFAM" id="SSF53041">
    <property type="entry name" value="Resolvase-like"/>
    <property type="match status" value="1"/>
</dbReference>
<dbReference type="Gene3D" id="3.40.50.1390">
    <property type="entry name" value="Resolvase, N-terminal catalytic domain"/>
    <property type="match status" value="1"/>
</dbReference>
<dbReference type="Proteomes" id="UP001596410">
    <property type="component" value="Unassembled WGS sequence"/>
</dbReference>
<dbReference type="Pfam" id="PF00239">
    <property type="entry name" value="Resolvase"/>
    <property type="match status" value="1"/>
</dbReference>
<organism evidence="7 8">
    <name type="scientific">Halobacillus seohaensis</name>
    <dbReference type="NCBI Taxonomy" id="447421"/>
    <lineage>
        <taxon>Bacteria</taxon>
        <taxon>Bacillati</taxon>
        <taxon>Bacillota</taxon>
        <taxon>Bacilli</taxon>
        <taxon>Bacillales</taxon>
        <taxon>Bacillaceae</taxon>
        <taxon>Halobacillus</taxon>
    </lineage>
</organism>
<dbReference type="EMBL" id="JBHSZV010000011">
    <property type="protein sequence ID" value="MFC7061041.1"/>
    <property type="molecule type" value="Genomic_DNA"/>
</dbReference>
<evidence type="ECO:0000256" key="3">
    <source>
        <dbReference type="ARBA" id="ARBA00023125"/>
    </source>
</evidence>
<evidence type="ECO:0000313" key="8">
    <source>
        <dbReference type="Proteomes" id="UP001596410"/>
    </source>
</evidence>
<keyword evidence="4" id="KW-0233">DNA recombination</keyword>
<sequence>MIFGYARVSSSEQNLDRQIKELEAHGCEDIVIEKESGVMSRPQFEKLLHQIRKNDVVVCHDLTRFGRSQIHILQVIQELREKNAGLVTLKERIDTREDNPYSDLIVSIFSATAEFERKMIKERQREGIEIAKNKGMYKGGKKRYHAGARGKDKVIYDEVVRLLNQKESVMNIHRRTGLSRNTIYSIKDELKEKDI</sequence>
<evidence type="ECO:0000259" key="6">
    <source>
        <dbReference type="PROSITE" id="PS51736"/>
    </source>
</evidence>
<dbReference type="SMART" id="SM00857">
    <property type="entry name" value="Resolvase"/>
    <property type="match status" value="1"/>
</dbReference>
<dbReference type="InterPro" id="IPR006119">
    <property type="entry name" value="Resolv_N"/>
</dbReference>
<evidence type="ECO:0000256" key="4">
    <source>
        <dbReference type="ARBA" id="ARBA00023172"/>
    </source>
</evidence>
<dbReference type="RefSeq" id="WP_204708867.1">
    <property type="nucleotide sequence ID" value="NZ_JBHSZV010000011.1"/>
</dbReference>
<dbReference type="Pfam" id="PF02796">
    <property type="entry name" value="HTH_7"/>
    <property type="match status" value="1"/>
</dbReference>
<dbReference type="PANTHER" id="PTHR30461:SF26">
    <property type="entry name" value="RESOLVASE HOMOLOG YNEB"/>
    <property type="match status" value="1"/>
</dbReference>
<proteinExistence type="inferred from homology"/>
<evidence type="ECO:0000256" key="2">
    <source>
        <dbReference type="ARBA" id="ARBA00022908"/>
    </source>
</evidence>
<dbReference type="InterPro" id="IPR006120">
    <property type="entry name" value="Resolvase_HTH_dom"/>
</dbReference>
<name>A0ABW2EHP0_9BACI</name>
<comment type="similarity">
    <text evidence="1">Belongs to the site-specific recombinase resolvase family.</text>
</comment>
<keyword evidence="8" id="KW-1185">Reference proteome</keyword>
<dbReference type="InterPro" id="IPR006118">
    <property type="entry name" value="Recombinase_CS"/>
</dbReference>
<evidence type="ECO:0000313" key="7">
    <source>
        <dbReference type="EMBL" id="MFC7061041.1"/>
    </source>
</evidence>
<dbReference type="InterPro" id="IPR050639">
    <property type="entry name" value="SSR_resolvase"/>
</dbReference>
<gene>
    <name evidence="7" type="ORF">ACFQIC_04060</name>
</gene>
<keyword evidence="3" id="KW-0238">DNA-binding</keyword>
<dbReference type="InterPro" id="IPR036162">
    <property type="entry name" value="Resolvase-like_N_sf"/>
</dbReference>
<accession>A0ABW2EHP0</accession>
<dbReference type="PANTHER" id="PTHR30461">
    <property type="entry name" value="DNA-INVERTASE FROM LAMBDOID PROPHAGE"/>
    <property type="match status" value="1"/>
</dbReference>
<comment type="caution">
    <text evidence="7">The sequence shown here is derived from an EMBL/GenBank/DDBJ whole genome shotgun (WGS) entry which is preliminary data.</text>
</comment>
<evidence type="ECO:0000256" key="1">
    <source>
        <dbReference type="ARBA" id="ARBA00009913"/>
    </source>
</evidence>
<reference evidence="8" key="1">
    <citation type="journal article" date="2019" name="Int. J. Syst. Evol. Microbiol.">
        <title>The Global Catalogue of Microorganisms (GCM) 10K type strain sequencing project: providing services to taxonomists for standard genome sequencing and annotation.</title>
        <authorList>
            <consortium name="The Broad Institute Genomics Platform"/>
            <consortium name="The Broad Institute Genome Sequencing Center for Infectious Disease"/>
            <person name="Wu L."/>
            <person name="Ma J."/>
        </authorList>
    </citation>
    <scope>NUCLEOTIDE SEQUENCE [LARGE SCALE GENOMIC DNA]</scope>
    <source>
        <strain evidence="8">CGMCC 4.1621</strain>
    </source>
</reference>
<feature type="domain" description="Resolvase/invertase-type recombinase catalytic" evidence="6">
    <location>
        <begin position="1"/>
        <end position="135"/>
    </location>
</feature>
<keyword evidence="2" id="KW-0229">DNA integration</keyword>
<dbReference type="PROSITE" id="PS51736">
    <property type="entry name" value="RECOMBINASES_3"/>
    <property type="match status" value="1"/>
</dbReference>
<dbReference type="PROSITE" id="PS00397">
    <property type="entry name" value="RECOMBINASES_1"/>
    <property type="match status" value="1"/>
</dbReference>
<feature type="active site" description="O-(5'-phospho-DNA)-serine intermediate" evidence="5">
    <location>
        <position position="9"/>
    </location>
</feature>
<protein>
    <submittedName>
        <fullName evidence="7">Recombinase family protein</fullName>
    </submittedName>
</protein>
<dbReference type="CDD" id="cd03768">
    <property type="entry name" value="SR_ResInv"/>
    <property type="match status" value="1"/>
</dbReference>
<dbReference type="Gene3D" id="1.10.10.60">
    <property type="entry name" value="Homeodomain-like"/>
    <property type="match status" value="1"/>
</dbReference>
<evidence type="ECO:0000256" key="5">
    <source>
        <dbReference type="PROSITE-ProRule" id="PRU10137"/>
    </source>
</evidence>